<dbReference type="RefSeq" id="WP_282763903.1">
    <property type="nucleotide sequence ID" value="NZ_JASCTH010000022.1"/>
</dbReference>
<evidence type="ECO:0000313" key="4">
    <source>
        <dbReference type="Proteomes" id="UP001241758"/>
    </source>
</evidence>
<evidence type="ECO:0000256" key="1">
    <source>
        <dbReference type="ARBA" id="ARBA00023172"/>
    </source>
</evidence>
<evidence type="ECO:0000259" key="2">
    <source>
        <dbReference type="PROSITE" id="PS51898"/>
    </source>
</evidence>
<dbReference type="EMBL" id="JASCTH010000022">
    <property type="protein sequence ID" value="MDI6102818.1"/>
    <property type="molecule type" value="Genomic_DNA"/>
</dbReference>
<evidence type="ECO:0000313" key="3">
    <source>
        <dbReference type="EMBL" id="MDI6102818.1"/>
    </source>
</evidence>
<comment type="caution">
    <text evidence="3">The sequence shown here is derived from an EMBL/GenBank/DDBJ whole genome shotgun (WGS) entry which is preliminary data.</text>
</comment>
<gene>
    <name evidence="3" type="ORF">QLQ12_29790</name>
</gene>
<dbReference type="InterPro" id="IPR011010">
    <property type="entry name" value="DNA_brk_join_enz"/>
</dbReference>
<name>A0ABT6WSV1_9ACTN</name>
<dbReference type="Pfam" id="PF00589">
    <property type="entry name" value="Phage_integrase"/>
    <property type="match status" value="1"/>
</dbReference>
<keyword evidence="1" id="KW-0233">DNA recombination</keyword>
<feature type="domain" description="Tyr recombinase" evidence="2">
    <location>
        <begin position="1"/>
        <end position="121"/>
    </location>
</feature>
<dbReference type="InterPro" id="IPR002104">
    <property type="entry name" value="Integrase_catalytic"/>
</dbReference>
<organism evidence="3 4">
    <name type="scientific">Actinoplanes sandaracinus</name>
    <dbReference type="NCBI Taxonomy" id="3045177"/>
    <lineage>
        <taxon>Bacteria</taxon>
        <taxon>Bacillati</taxon>
        <taxon>Actinomycetota</taxon>
        <taxon>Actinomycetes</taxon>
        <taxon>Micromonosporales</taxon>
        <taxon>Micromonosporaceae</taxon>
        <taxon>Actinoplanes</taxon>
    </lineage>
</organism>
<dbReference type="Proteomes" id="UP001241758">
    <property type="component" value="Unassembled WGS sequence"/>
</dbReference>
<keyword evidence="4" id="KW-1185">Reference proteome</keyword>
<dbReference type="InterPro" id="IPR013762">
    <property type="entry name" value="Integrase-like_cat_sf"/>
</dbReference>
<protein>
    <submittedName>
        <fullName evidence="3">Tyrosine-type recombinase/integrase</fullName>
    </submittedName>
</protein>
<accession>A0ABT6WSV1</accession>
<reference evidence="3 4" key="1">
    <citation type="submission" date="2023-05" db="EMBL/GenBank/DDBJ databases">
        <title>Actinoplanes sp. NEAU-A12 genome sequencing.</title>
        <authorList>
            <person name="Wang Z.-S."/>
        </authorList>
    </citation>
    <scope>NUCLEOTIDE SEQUENCE [LARGE SCALE GENOMIC DNA]</scope>
    <source>
        <strain evidence="3 4">NEAU-A12</strain>
    </source>
</reference>
<dbReference type="PROSITE" id="PS51898">
    <property type="entry name" value="TYR_RECOMBINASE"/>
    <property type="match status" value="1"/>
</dbReference>
<proteinExistence type="predicted"/>
<dbReference type="Gene3D" id="1.10.443.10">
    <property type="entry name" value="Intergrase catalytic core"/>
    <property type="match status" value="1"/>
</dbReference>
<dbReference type="SUPFAM" id="SSF56349">
    <property type="entry name" value="DNA breaking-rejoining enzymes"/>
    <property type="match status" value="1"/>
</dbReference>
<sequence>MARRSRRTSSWQPRCRWSTKSADRPGACGCWHRKVVIARQIVSVAYKLVERETITKVAARLPRRHGLESSLHGLRHFWAAALISSGADISAVSKAMGHANIAVTNDIYGSLFDKSAAEMFERGAALIPRRGQTAKEVA</sequence>